<reference evidence="11 12" key="1">
    <citation type="submission" date="2021-03" db="EMBL/GenBank/DDBJ databases">
        <title>Genomic Encyclopedia of Type Strains, Phase IV (KMG-IV): sequencing the most valuable type-strain genomes for metagenomic binning, comparative biology and taxonomic classification.</title>
        <authorList>
            <person name="Goeker M."/>
        </authorList>
    </citation>
    <scope>NUCLEOTIDE SEQUENCE [LARGE SCALE GENOMIC DNA]</scope>
    <source>
        <strain evidence="11 12">DSM 28650</strain>
    </source>
</reference>
<feature type="transmembrane region" description="Helical" evidence="8">
    <location>
        <begin position="47"/>
        <end position="66"/>
    </location>
</feature>
<evidence type="ECO:0000256" key="6">
    <source>
        <dbReference type="ARBA" id="ARBA00023136"/>
    </source>
</evidence>
<dbReference type="InterPro" id="IPR011527">
    <property type="entry name" value="ABC1_TM_dom"/>
</dbReference>
<dbReference type="Pfam" id="PF00664">
    <property type="entry name" value="ABC_membrane"/>
    <property type="match status" value="1"/>
</dbReference>
<dbReference type="CDD" id="cd03254">
    <property type="entry name" value="ABCC_Glucan_exporter_like"/>
    <property type="match status" value="1"/>
</dbReference>
<evidence type="ECO:0000256" key="8">
    <source>
        <dbReference type="SAM" id="Phobius"/>
    </source>
</evidence>
<dbReference type="PANTHER" id="PTHR43394">
    <property type="entry name" value="ATP-DEPENDENT PERMEASE MDL1, MITOCHONDRIAL"/>
    <property type="match status" value="1"/>
</dbReference>
<keyword evidence="3" id="KW-0547">Nucleotide-binding</keyword>
<sequence length="1108" mass="122346">MSEDRKVSRGPRGGRGGHGPMGRPVEKPKDFKGTFRRLVRYLRPHKINLIVVLIFAIASTSFTIAAPKVTSKAMNKLQNAYMARKMLTELSKGQNEAVDQMKDKMGEVQKKVVDQINDNMAEGQTKAVDSITTSMADAQIKAVDEMYKGIAIQLHQGVASGQVTAVDKITAQMGTVQKGLVAQIQQQMQQMQQMQQGGAQSPQTPGGAQPQQMDPKTIETMQKLMKLPMIEAQGSRQEKIKTTLEFIDILEAMPADGKIDKSSLATTRDLLKLPMLNSVSDPNQKVNVIKKFMNMAKTMPGGQSSSMQVDAATMDKALAKIPEISDFSTSSNSNSSKTMDESAKTSMEKLLKLPLIKDIQDPKEKRDNLIQLVDIFKNMPAMSSGSADTESKIKPEDMQTIQNLLALPDIKSITDEAEKTATVSKLVDIFSKMPKMNEDSATSEESKNMSPEKLKNVQDLLNLPMIDTITDPEEKTKVLNQMLTIFSNMPDMGSNTENATSETKMDAEGIKSLQEFLGLPKLDTLTNADEKADVARKIMDLGKKMQGTMEDAPANPEDNIKFTDEQVNSVINAIRETNGEYDFVYIGHIALILIGMYIISAIFSLVMGLVMSGVSQKTVRDLRREVDEKLSRLPLKYFDMHAHGDILSRVTNDVDTIATTLQQSLTQIITSVITIIGYIIMMLTISPILTLIVIATLPLYVIATALIAKKSQKYFAVQQKEIGLLSGHVEEMYTGHKIVKAFGHEKDSIEEFEAINNRLRDTGWKAQFVSGIMFPLMNFISNLGYVGISIVGGMWITKSILGIGDILAFIQYSRSFTMPIVQTANIANVIQSTVACAERVFQILDEEEEIKDSSDAVVLENPRGEVSFDHVAFRYKEDVPLIEDMNLQVKQGDTIAIVGPTGAGKTTLVNLLMRFYEINSGKISIDGVDITNIKRSELRKMFGMVLQDTWLYNGTIKENIAYGKEGATMDEVVMAAKAAHADHFIRTLPQGYDTVLNEEGTNISQGQKQLLTIARAILADPAILILDEATSSVDTRTEVLIQKAMANLMQGRTSFVIAHRLSTIRDAELILVMNKGTIIEMGNHKELLNEGGFYADLYNSQFAGEDAV</sequence>
<feature type="domain" description="ABC transporter" evidence="9">
    <location>
        <begin position="866"/>
        <end position="1100"/>
    </location>
</feature>
<comment type="subcellular location">
    <subcellularLocation>
        <location evidence="1">Cell membrane</location>
        <topology evidence="1">Multi-pass membrane protein</topology>
    </subcellularLocation>
</comment>
<comment type="caution">
    <text evidence="11">The sequence shown here is derived from an EMBL/GenBank/DDBJ whole genome shotgun (WGS) entry which is preliminary data.</text>
</comment>
<feature type="region of interest" description="Disordered" evidence="7">
    <location>
        <begin position="1"/>
        <end position="29"/>
    </location>
</feature>
<feature type="domain" description="ABC transmembrane type-1" evidence="10">
    <location>
        <begin position="589"/>
        <end position="832"/>
    </location>
</feature>
<dbReference type="Gene3D" id="1.20.1560.10">
    <property type="entry name" value="ABC transporter type 1, transmembrane domain"/>
    <property type="match status" value="2"/>
</dbReference>
<evidence type="ECO:0000313" key="11">
    <source>
        <dbReference type="EMBL" id="MBP2022666.1"/>
    </source>
</evidence>
<feature type="compositionally biased region" description="Polar residues" evidence="7">
    <location>
        <begin position="197"/>
        <end position="213"/>
    </location>
</feature>
<evidence type="ECO:0000259" key="10">
    <source>
        <dbReference type="PROSITE" id="PS50929"/>
    </source>
</evidence>
<keyword evidence="5 8" id="KW-1133">Transmembrane helix</keyword>
<dbReference type="CDD" id="cd18547">
    <property type="entry name" value="ABC_6TM_Tm288_like"/>
    <property type="match status" value="1"/>
</dbReference>
<evidence type="ECO:0000256" key="7">
    <source>
        <dbReference type="SAM" id="MobiDB-lite"/>
    </source>
</evidence>
<name>A0ABS4K692_9CLOT</name>
<evidence type="ECO:0000259" key="9">
    <source>
        <dbReference type="PROSITE" id="PS50893"/>
    </source>
</evidence>
<dbReference type="InterPro" id="IPR003439">
    <property type="entry name" value="ABC_transporter-like_ATP-bd"/>
</dbReference>
<dbReference type="Proteomes" id="UP001519308">
    <property type="component" value="Unassembled WGS sequence"/>
</dbReference>
<dbReference type="PROSITE" id="PS50893">
    <property type="entry name" value="ABC_TRANSPORTER_2"/>
    <property type="match status" value="1"/>
</dbReference>
<evidence type="ECO:0000256" key="2">
    <source>
        <dbReference type="ARBA" id="ARBA00022692"/>
    </source>
</evidence>
<feature type="region of interest" description="Disordered" evidence="7">
    <location>
        <begin position="192"/>
        <end position="213"/>
    </location>
</feature>
<dbReference type="SMART" id="SM00382">
    <property type="entry name" value="AAA"/>
    <property type="match status" value="1"/>
</dbReference>
<dbReference type="PROSITE" id="PS50929">
    <property type="entry name" value="ABC_TM1F"/>
    <property type="match status" value="1"/>
</dbReference>
<protein>
    <submittedName>
        <fullName evidence="11">ABC-type multidrug transport system fused ATPase/permease subunit</fullName>
    </submittedName>
</protein>
<keyword evidence="12" id="KW-1185">Reference proteome</keyword>
<organism evidence="11 12">
    <name type="scientific">Clostridium punense</name>
    <dbReference type="NCBI Taxonomy" id="1054297"/>
    <lineage>
        <taxon>Bacteria</taxon>
        <taxon>Bacillati</taxon>
        <taxon>Bacillota</taxon>
        <taxon>Clostridia</taxon>
        <taxon>Eubacteriales</taxon>
        <taxon>Clostridiaceae</taxon>
        <taxon>Clostridium</taxon>
    </lineage>
</organism>
<dbReference type="EMBL" id="JAGGLL010000018">
    <property type="protein sequence ID" value="MBP2022666.1"/>
    <property type="molecule type" value="Genomic_DNA"/>
</dbReference>
<keyword evidence="6 8" id="KW-0472">Membrane</keyword>
<keyword evidence="4" id="KW-0067">ATP-binding</keyword>
<dbReference type="InterPro" id="IPR017871">
    <property type="entry name" value="ABC_transporter-like_CS"/>
</dbReference>
<dbReference type="PANTHER" id="PTHR43394:SF1">
    <property type="entry name" value="ATP-BINDING CASSETTE SUB-FAMILY B MEMBER 10, MITOCHONDRIAL"/>
    <property type="match status" value="1"/>
</dbReference>
<feature type="transmembrane region" description="Helical" evidence="8">
    <location>
        <begin position="688"/>
        <end position="708"/>
    </location>
</feature>
<proteinExistence type="predicted"/>
<dbReference type="InterPro" id="IPR036640">
    <property type="entry name" value="ABC1_TM_sf"/>
</dbReference>
<dbReference type="SUPFAM" id="SSF90123">
    <property type="entry name" value="ABC transporter transmembrane region"/>
    <property type="match status" value="1"/>
</dbReference>
<accession>A0ABS4K692</accession>
<dbReference type="SUPFAM" id="SSF52540">
    <property type="entry name" value="P-loop containing nucleoside triphosphate hydrolases"/>
    <property type="match status" value="1"/>
</dbReference>
<dbReference type="Pfam" id="PF00005">
    <property type="entry name" value="ABC_tran"/>
    <property type="match status" value="1"/>
</dbReference>
<dbReference type="Gene3D" id="3.40.50.300">
    <property type="entry name" value="P-loop containing nucleotide triphosphate hydrolases"/>
    <property type="match status" value="1"/>
</dbReference>
<evidence type="ECO:0000256" key="1">
    <source>
        <dbReference type="ARBA" id="ARBA00004651"/>
    </source>
</evidence>
<dbReference type="InterPro" id="IPR039421">
    <property type="entry name" value="Type_1_exporter"/>
</dbReference>
<keyword evidence="2 8" id="KW-0812">Transmembrane</keyword>
<dbReference type="InterPro" id="IPR003593">
    <property type="entry name" value="AAA+_ATPase"/>
</dbReference>
<gene>
    <name evidence="11" type="ORF">J2Z44_002489</name>
</gene>
<evidence type="ECO:0000313" key="12">
    <source>
        <dbReference type="Proteomes" id="UP001519308"/>
    </source>
</evidence>
<feature type="compositionally biased region" description="Gly residues" evidence="7">
    <location>
        <begin position="11"/>
        <end position="20"/>
    </location>
</feature>
<evidence type="ECO:0000256" key="5">
    <source>
        <dbReference type="ARBA" id="ARBA00022989"/>
    </source>
</evidence>
<feature type="transmembrane region" description="Helical" evidence="8">
    <location>
        <begin position="665"/>
        <end position="682"/>
    </location>
</feature>
<feature type="transmembrane region" description="Helical" evidence="8">
    <location>
        <begin position="585"/>
        <end position="614"/>
    </location>
</feature>
<feature type="transmembrane region" description="Helical" evidence="8">
    <location>
        <begin position="768"/>
        <end position="788"/>
    </location>
</feature>
<evidence type="ECO:0000256" key="3">
    <source>
        <dbReference type="ARBA" id="ARBA00022741"/>
    </source>
</evidence>
<dbReference type="PROSITE" id="PS00211">
    <property type="entry name" value="ABC_TRANSPORTER_1"/>
    <property type="match status" value="1"/>
</dbReference>
<evidence type="ECO:0000256" key="4">
    <source>
        <dbReference type="ARBA" id="ARBA00022840"/>
    </source>
</evidence>
<dbReference type="InterPro" id="IPR027417">
    <property type="entry name" value="P-loop_NTPase"/>
</dbReference>